<dbReference type="PANTHER" id="PTHR11088:SF60">
    <property type="entry name" value="TRNA DIMETHYLALLYLTRANSFERASE"/>
    <property type="match status" value="1"/>
</dbReference>
<keyword evidence="15" id="KW-1185">Reference proteome</keyword>
<feature type="binding site" evidence="10">
    <location>
        <begin position="15"/>
        <end position="22"/>
    </location>
    <ligand>
        <name>ATP</name>
        <dbReference type="ChEBI" id="CHEBI:30616"/>
    </ligand>
</feature>
<evidence type="ECO:0000256" key="10">
    <source>
        <dbReference type="HAMAP-Rule" id="MF_00185"/>
    </source>
</evidence>
<evidence type="ECO:0000256" key="3">
    <source>
        <dbReference type="ARBA" id="ARBA00005842"/>
    </source>
</evidence>
<evidence type="ECO:0000256" key="6">
    <source>
        <dbReference type="ARBA" id="ARBA00022741"/>
    </source>
</evidence>
<dbReference type="STRING" id="867345.SAMN05421693_1326"/>
<dbReference type="InterPro" id="IPR027417">
    <property type="entry name" value="P-loop_NTPase"/>
</dbReference>
<dbReference type="GO" id="GO:0005524">
    <property type="term" value="F:ATP binding"/>
    <property type="evidence" value="ECO:0007669"/>
    <property type="project" value="UniProtKB-UniRule"/>
</dbReference>
<comment type="caution">
    <text evidence="10">Lacks conserved residue(s) required for the propagation of feature annotation.</text>
</comment>
<proteinExistence type="inferred from homology"/>
<comment type="cofactor">
    <cofactor evidence="1 10">
        <name>Mg(2+)</name>
        <dbReference type="ChEBI" id="CHEBI:18420"/>
    </cofactor>
</comment>
<evidence type="ECO:0000256" key="8">
    <source>
        <dbReference type="ARBA" id="ARBA00022842"/>
    </source>
</evidence>
<dbReference type="EMBL" id="FOFO01000032">
    <property type="protein sequence ID" value="SEQ44497.1"/>
    <property type="molecule type" value="Genomic_DNA"/>
</dbReference>
<evidence type="ECO:0000313" key="14">
    <source>
        <dbReference type="EMBL" id="SEQ44497.1"/>
    </source>
</evidence>
<evidence type="ECO:0000256" key="5">
    <source>
        <dbReference type="ARBA" id="ARBA00022694"/>
    </source>
</evidence>
<feature type="region of interest" description="Interaction with substrate tRNA" evidence="10">
    <location>
        <begin position="40"/>
        <end position="43"/>
    </location>
</feature>
<evidence type="ECO:0000256" key="4">
    <source>
        <dbReference type="ARBA" id="ARBA00022679"/>
    </source>
</evidence>
<evidence type="ECO:0000256" key="12">
    <source>
        <dbReference type="RuleBase" id="RU003784"/>
    </source>
</evidence>
<protein>
    <recommendedName>
        <fullName evidence="10">tRNA dimethylallyltransferase</fullName>
        <ecNumber evidence="10">2.5.1.75</ecNumber>
    </recommendedName>
    <alternativeName>
        <fullName evidence="10">Dimethylallyl diphosphate:tRNA dimethylallyltransferase</fullName>
        <shortName evidence="10">DMAPP:tRNA dimethylallyltransferase</shortName>
        <shortName evidence="10">DMATase</shortName>
    </alternativeName>
    <alternativeName>
        <fullName evidence="10">Isopentenyl-diphosphate:tRNA isopentenyltransferase</fullName>
        <shortName evidence="10">IPP transferase</shortName>
        <shortName evidence="10">IPPT</shortName>
        <shortName evidence="10">IPTase</shortName>
    </alternativeName>
</protein>
<comment type="subunit">
    <text evidence="10">Monomer.</text>
</comment>
<dbReference type="GO" id="GO:0006400">
    <property type="term" value="P:tRNA modification"/>
    <property type="evidence" value="ECO:0007669"/>
    <property type="project" value="TreeGrafter"/>
</dbReference>
<dbReference type="EC" id="2.5.1.75" evidence="10"/>
<dbReference type="AlphaFoldDB" id="A0A1H9G306"/>
<dbReference type="SUPFAM" id="SSF52540">
    <property type="entry name" value="P-loop containing nucleoside triphosphate hydrolases"/>
    <property type="match status" value="1"/>
</dbReference>
<reference evidence="14 15" key="1">
    <citation type="submission" date="2016-10" db="EMBL/GenBank/DDBJ databases">
        <authorList>
            <person name="de Groot N.N."/>
        </authorList>
    </citation>
    <scope>NUCLEOTIDE SEQUENCE [LARGE SCALE GENOMIC DNA]</scope>
    <source>
        <strain evidence="14 15">B7-7</strain>
    </source>
</reference>
<sequence>MVSASPLPPAVFLMGPTATGKTDLAIHLCQSLPLEIISVDSALIYRGMDVGTAKPAPDLLAQVPHHLVDILDPAQTYSAARFREDALALMADITARGKVPLLVGGTMLYFRALDFGLDTLPEADPVIRARIDTLAARQGWEAVHRELAQVDPVSAARIHPNDPQRLQRALEVYYMTGAPLSSFHGGPRRSSLPWRVLRLALMPPDRTRLRERIAQRFRQMLQQGLVEEVATLQARGDLTLDLPAMRAVGYRQVWGYLEGRSDYDAMTVQAITATRQLAKRQMTWLRGYPGVEVLDPEHLDPNGVLARVRDHLGLQ</sequence>
<dbReference type="NCBIfam" id="TIGR00174">
    <property type="entry name" value="miaA"/>
    <property type="match status" value="1"/>
</dbReference>
<dbReference type="FunFam" id="1.10.20.140:FF:000001">
    <property type="entry name" value="tRNA dimethylallyltransferase"/>
    <property type="match status" value="1"/>
</dbReference>
<evidence type="ECO:0000256" key="11">
    <source>
        <dbReference type="RuleBase" id="RU003783"/>
    </source>
</evidence>
<evidence type="ECO:0000256" key="7">
    <source>
        <dbReference type="ARBA" id="ARBA00022840"/>
    </source>
</evidence>
<feature type="binding site" evidence="10">
    <location>
        <begin position="17"/>
        <end position="22"/>
    </location>
    <ligand>
        <name>substrate</name>
    </ligand>
</feature>
<evidence type="ECO:0000256" key="2">
    <source>
        <dbReference type="ARBA" id="ARBA00003213"/>
    </source>
</evidence>
<dbReference type="InterPro" id="IPR039657">
    <property type="entry name" value="Dimethylallyltransferase"/>
</dbReference>
<name>A0A1H9G306_9GAMM</name>
<organism evidence="14 15">
    <name type="scientific">Ectothiorhodospira magna</name>
    <dbReference type="NCBI Taxonomy" id="867345"/>
    <lineage>
        <taxon>Bacteria</taxon>
        <taxon>Pseudomonadati</taxon>
        <taxon>Pseudomonadota</taxon>
        <taxon>Gammaproteobacteria</taxon>
        <taxon>Chromatiales</taxon>
        <taxon>Ectothiorhodospiraceae</taxon>
        <taxon>Ectothiorhodospira</taxon>
    </lineage>
</organism>
<dbReference type="Proteomes" id="UP000199496">
    <property type="component" value="Unassembled WGS sequence"/>
</dbReference>
<comment type="similarity">
    <text evidence="3 10 13">Belongs to the IPP transferase family.</text>
</comment>
<evidence type="ECO:0000256" key="13">
    <source>
        <dbReference type="RuleBase" id="RU003785"/>
    </source>
</evidence>
<dbReference type="InterPro" id="IPR018022">
    <property type="entry name" value="IPT"/>
</dbReference>
<comment type="function">
    <text evidence="2 10 12">Catalyzes the transfer of a dimethylallyl group onto the adenine at position 37 in tRNAs that read codons beginning with uridine, leading to the formation of N6-(dimethylallyl)adenosine (i(6)A).</text>
</comment>
<gene>
    <name evidence="10" type="primary">miaA</name>
    <name evidence="14" type="ORF">SAMN05421693_1326</name>
</gene>
<feature type="site" description="Interaction with substrate tRNA" evidence="10">
    <location>
        <position position="128"/>
    </location>
</feature>
<keyword evidence="8 10" id="KW-0460">Magnesium</keyword>
<evidence type="ECO:0000256" key="1">
    <source>
        <dbReference type="ARBA" id="ARBA00001946"/>
    </source>
</evidence>
<evidence type="ECO:0000313" key="15">
    <source>
        <dbReference type="Proteomes" id="UP000199496"/>
    </source>
</evidence>
<feature type="site" description="Interaction with substrate tRNA" evidence="10">
    <location>
        <position position="106"/>
    </location>
</feature>
<feature type="region of interest" description="Interaction with substrate tRNA" evidence="10">
    <location>
        <begin position="164"/>
        <end position="168"/>
    </location>
</feature>
<dbReference type="PANTHER" id="PTHR11088">
    <property type="entry name" value="TRNA DIMETHYLALLYLTRANSFERASE"/>
    <property type="match status" value="1"/>
</dbReference>
<keyword evidence="4 10" id="KW-0808">Transferase</keyword>
<dbReference type="OrthoDB" id="9776390at2"/>
<dbReference type="GO" id="GO:0052381">
    <property type="term" value="F:tRNA dimethylallyltransferase activity"/>
    <property type="evidence" value="ECO:0007669"/>
    <property type="project" value="UniProtKB-UniRule"/>
</dbReference>
<comment type="catalytic activity">
    <reaction evidence="9 10 11">
        <text>adenosine(37) in tRNA + dimethylallyl diphosphate = N(6)-dimethylallyladenosine(37) in tRNA + diphosphate</text>
        <dbReference type="Rhea" id="RHEA:26482"/>
        <dbReference type="Rhea" id="RHEA-COMP:10162"/>
        <dbReference type="Rhea" id="RHEA-COMP:10375"/>
        <dbReference type="ChEBI" id="CHEBI:33019"/>
        <dbReference type="ChEBI" id="CHEBI:57623"/>
        <dbReference type="ChEBI" id="CHEBI:74411"/>
        <dbReference type="ChEBI" id="CHEBI:74415"/>
        <dbReference type="EC" id="2.5.1.75"/>
    </reaction>
</comment>
<dbReference type="HAMAP" id="MF_00185">
    <property type="entry name" value="IPP_trans"/>
    <property type="match status" value="1"/>
</dbReference>
<keyword evidence="6 10" id="KW-0547">Nucleotide-binding</keyword>
<evidence type="ECO:0000256" key="9">
    <source>
        <dbReference type="ARBA" id="ARBA00049563"/>
    </source>
</evidence>
<dbReference type="Gene3D" id="1.10.20.140">
    <property type="match status" value="1"/>
</dbReference>
<dbReference type="Pfam" id="PF01715">
    <property type="entry name" value="IPPT"/>
    <property type="match status" value="1"/>
</dbReference>
<keyword evidence="5 10" id="KW-0819">tRNA processing</keyword>
<dbReference type="Gene3D" id="3.40.50.300">
    <property type="entry name" value="P-loop containing nucleotide triphosphate hydrolases"/>
    <property type="match status" value="1"/>
</dbReference>
<keyword evidence="7 10" id="KW-0067">ATP-binding</keyword>
<accession>A0A1H9G306</accession>
<dbReference type="RefSeq" id="WP_090209138.1">
    <property type="nucleotide sequence ID" value="NZ_FOFO01000032.1"/>
</dbReference>